<sequence>MNKSEGKTNPVSRRKVCILCERSQVQGKPMKTKFLPRQNGDLSFMYDVLQAFEGNYLAQVTMLVLAAVRR</sequence>
<comment type="caution">
    <text evidence="1">The sequence shown here is derived from an EMBL/GenBank/DDBJ whole genome shotgun (WGS) entry which is preliminary data.</text>
</comment>
<dbReference type="AlphaFoldDB" id="A0AAN8ZM98"/>
<evidence type="ECO:0000313" key="1">
    <source>
        <dbReference type="EMBL" id="KAK6946859.1"/>
    </source>
</evidence>
<proteinExistence type="predicted"/>
<name>A0AAN8ZM98_9MAGN</name>
<dbReference type="EMBL" id="JBAMMX010000001">
    <property type="protein sequence ID" value="KAK6946859.1"/>
    <property type="molecule type" value="Genomic_DNA"/>
</dbReference>
<protein>
    <submittedName>
        <fullName evidence="1">Uncharacterized protein</fullName>
    </submittedName>
</protein>
<accession>A0AAN8ZM98</accession>
<keyword evidence="2" id="KW-1185">Reference proteome</keyword>
<gene>
    <name evidence="1" type="ORF">RJ641_000332</name>
</gene>
<dbReference type="Proteomes" id="UP001370490">
    <property type="component" value="Unassembled WGS sequence"/>
</dbReference>
<evidence type="ECO:0000313" key="2">
    <source>
        <dbReference type="Proteomes" id="UP001370490"/>
    </source>
</evidence>
<organism evidence="1 2">
    <name type="scientific">Dillenia turbinata</name>
    <dbReference type="NCBI Taxonomy" id="194707"/>
    <lineage>
        <taxon>Eukaryota</taxon>
        <taxon>Viridiplantae</taxon>
        <taxon>Streptophyta</taxon>
        <taxon>Embryophyta</taxon>
        <taxon>Tracheophyta</taxon>
        <taxon>Spermatophyta</taxon>
        <taxon>Magnoliopsida</taxon>
        <taxon>eudicotyledons</taxon>
        <taxon>Gunneridae</taxon>
        <taxon>Pentapetalae</taxon>
        <taxon>Dilleniales</taxon>
        <taxon>Dilleniaceae</taxon>
        <taxon>Dillenia</taxon>
    </lineage>
</organism>
<reference evidence="1 2" key="1">
    <citation type="submission" date="2023-12" db="EMBL/GenBank/DDBJ databases">
        <title>A high-quality genome assembly for Dillenia turbinata (Dilleniales).</title>
        <authorList>
            <person name="Chanderbali A."/>
        </authorList>
    </citation>
    <scope>NUCLEOTIDE SEQUENCE [LARGE SCALE GENOMIC DNA]</scope>
    <source>
        <strain evidence="1">LSX21</strain>
        <tissue evidence="1">Leaf</tissue>
    </source>
</reference>